<proteinExistence type="predicted"/>
<keyword evidence="4" id="KW-1185">Reference proteome</keyword>
<dbReference type="InterPro" id="IPR051781">
    <property type="entry name" value="Metallo-dep_Hydrolase"/>
</dbReference>
<dbReference type="PANTHER" id="PTHR43135">
    <property type="entry name" value="ALPHA-D-RIBOSE 1-METHYLPHOSPHONATE 5-TRIPHOSPHATE DIPHOSPHATASE"/>
    <property type="match status" value="1"/>
</dbReference>
<accession>A0A1V8M1F7</accession>
<dbReference type="RefSeq" id="WP_080524309.1">
    <property type="nucleotide sequence ID" value="NZ_LPUF01000004.1"/>
</dbReference>
<dbReference type="Gene3D" id="2.30.40.10">
    <property type="entry name" value="Urease, subunit C, domain 1"/>
    <property type="match status" value="1"/>
</dbReference>
<sequence>MKLKSLLSVTTPFMLAMCLNQGFSAIVYAHNGEDHGNTNTDIVQDAPDCQVLSADRLFDGDMLMENQAVLLNGNKVVSIGTASELSKLCGYRIELGDATILPGFIESHAHVAFQNVRKDKVLAHGITTVQDTGGALQVTEGGDGALRLLSTGPIIQAPGGYPLNIFGGGEGGYDQIGIPVSSVAQAEEVVANLVTGGATAIKIALESGGEPGAPWMLPHGDQPVPATPWNLLSQDIVNAIVTKAHTLEKRVIAHVGEDEGVTRALAAGVDEFAHMPCAAISDDLLHEAVQKGVTFVTTIDTLGSCVNADGMGIHSNTHTVAHAIEHNPDTGAQFIYGSEIGHDNVPWGINGEELHMMLHLTSGESVDFVDVLNVLKAATSEAGKRLDIPGLGTLSANAPADLIAVRGNPFQRFKLLEYPDLVISGGRTIINEFGYQSAVECLFAWAEINFPEYLAPAGAYTQVSNGFIQREYSSSQSFVHISNDKHRVYFTGADGVQHDLGDLSNWLATAGCH</sequence>
<dbReference type="InterPro" id="IPR011059">
    <property type="entry name" value="Metal-dep_hydrolase_composite"/>
</dbReference>
<gene>
    <name evidence="3" type="ORF">AU255_17990</name>
</gene>
<feature type="domain" description="Amidohydrolase-related" evidence="2">
    <location>
        <begin position="99"/>
        <end position="426"/>
    </location>
</feature>
<dbReference type="SUPFAM" id="SSF51338">
    <property type="entry name" value="Composite domain of metallo-dependent hydrolases"/>
    <property type="match status" value="2"/>
</dbReference>
<evidence type="ECO:0000313" key="3">
    <source>
        <dbReference type="EMBL" id="OQK15362.1"/>
    </source>
</evidence>
<name>A0A1V8M1F7_9GAMM</name>
<dbReference type="STRING" id="1420851.AU255_17990"/>
<reference evidence="3 4" key="1">
    <citation type="submission" date="2015-12" db="EMBL/GenBank/DDBJ databases">
        <authorList>
            <person name="Shamseldin A."/>
            <person name="Moawad H."/>
            <person name="Abd El-Rahim W.M."/>
            <person name="Sadowsky M.J."/>
        </authorList>
    </citation>
    <scope>NUCLEOTIDE SEQUENCE [LARGE SCALE GENOMIC DNA]</scope>
    <source>
        <strain evidence="3 4">WF1</strain>
    </source>
</reference>
<comment type="caution">
    <text evidence="3">The sequence shown here is derived from an EMBL/GenBank/DDBJ whole genome shotgun (WGS) entry which is preliminary data.</text>
</comment>
<dbReference type="InterPro" id="IPR032466">
    <property type="entry name" value="Metal_Hydrolase"/>
</dbReference>
<dbReference type="EMBL" id="LPUF01000004">
    <property type="protein sequence ID" value="OQK15362.1"/>
    <property type="molecule type" value="Genomic_DNA"/>
</dbReference>
<evidence type="ECO:0000256" key="1">
    <source>
        <dbReference type="SAM" id="SignalP"/>
    </source>
</evidence>
<feature type="chain" id="PRO_5012461144" evidence="1">
    <location>
        <begin position="30"/>
        <end position="513"/>
    </location>
</feature>
<dbReference type="SUPFAM" id="SSF51556">
    <property type="entry name" value="Metallo-dependent hydrolases"/>
    <property type="match status" value="1"/>
</dbReference>
<evidence type="ECO:0000259" key="2">
    <source>
        <dbReference type="Pfam" id="PF01979"/>
    </source>
</evidence>
<dbReference type="InterPro" id="IPR006680">
    <property type="entry name" value="Amidohydro-rel"/>
</dbReference>
<dbReference type="Gene3D" id="3.20.20.140">
    <property type="entry name" value="Metal-dependent hydrolases"/>
    <property type="match status" value="1"/>
</dbReference>
<keyword evidence="1" id="KW-0732">Signal</keyword>
<evidence type="ECO:0000313" key="4">
    <source>
        <dbReference type="Proteomes" id="UP000191980"/>
    </source>
</evidence>
<keyword evidence="3" id="KW-0378">Hydrolase</keyword>
<dbReference type="AlphaFoldDB" id="A0A1V8M1F7"/>
<feature type="signal peptide" evidence="1">
    <location>
        <begin position="1"/>
        <end position="29"/>
    </location>
</feature>
<protein>
    <submittedName>
        <fullName evidence="3">Amidohydrolase</fullName>
    </submittedName>
</protein>
<dbReference type="PANTHER" id="PTHR43135:SF3">
    <property type="entry name" value="ALPHA-D-RIBOSE 1-METHYLPHOSPHONATE 5-TRIPHOSPHATE DIPHOSPHATASE"/>
    <property type="match status" value="1"/>
</dbReference>
<organism evidence="3 4">
    <name type="scientific">Methyloprofundus sedimenti</name>
    <dbReference type="NCBI Taxonomy" id="1420851"/>
    <lineage>
        <taxon>Bacteria</taxon>
        <taxon>Pseudomonadati</taxon>
        <taxon>Pseudomonadota</taxon>
        <taxon>Gammaproteobacteria</taxon>
        <taxon>Methylococcales</taxon>
        <taxon>Methylococcaceae</taxon>
        <taxon>Methyloprofundus</taxon>
    </lineage>
</organism>
<dbReference type="Pfam" id="PF01979">
    <property type="entry name" value="Amidohydro_1"/>
    <property type="match status" value="1"/>
</dbReference>
<dbReference type="GO" id="GO:0016810">
    <property type="term" value="F:hydrolase activity, acting on carbon-nitrogen (but not peptide) bonds"/>
    <property type="evidence" value="ECO:0007669"/>
    <property type="project" value="InterPro"/>
</dbReference>
<dbReference type="Proteomes" id="UP000191980">
    <property type="component" value="Unassembled WGS sequence"/>
</dbReference>